<name>K9W784_9CYAN</name>
<keyword evidence="2" id="KW-1185">Reference proteome</keyword>
<dbReference type="Proteomes" id="UP000010472">
    <property type="component" value="Chromosome"/>
</dbReference>
<sequence length="121" mass="14454">MSKHYIKPISLQPISWSKSNTYSLNQENYTKIIYWWNSLPQKTVIWDVFSAFDKKPLLRDVLVIESTFVDNLTFCWCKQGLNHWNTLNPQHLALDYLKEELSIITNSENWFLYNHKITILS</sequence>
<evidence type="ECO:0000313" key="1">
    <source>
        <dbReference type="EMBL" id="AFZ15330.1"/>
    </source>
</evidence>
<dbReference type="EMBL" id="CP003620">
    <property type="protein sequence ID" value="AFZ15330.1"/>
    <property type="molecule type" value="Genomic_DNA"/>
</dbReference>
<organism evidence="1 2">
    <name type="scientific">Crinalium epipsammum PCC 9333</name>
    <dbReference type="NCBI Taxonomy" id="1173022"/>
    <lineage>
        <taxon>Bacteria</taxon>
        <taxon>Bacillati</taxon>
        <taxon>Cyanobacteriota</taxon>
        <taxon>Cyanophyceae</taxon>
        <taxon>Gomontiellales</taxon>
        <taxon>Gomontiellaceae</taxon>
        <taxon>Crinalium</taxon>
    </lineage>
</organism>
<protein>
    <submittedName>
        <fullName evidence="1">Uncharacterized protein</fullName>
    </submittedName>
</protein>
<dbReference type="OrthoDB" id="9814556at2"/>
<evidence type="ECO:0000313" key="2">
    <source>
        <dbReference type="Proteomes" id="UP000010472"/>
    </source>
</evidence>
<dbReference type="AlphaFoldDB" id="K9W784"/>
<dbReference type="KEGG" id="cep:Cri9333_4550"/>
<dbReference type="HOGENOM" id="CLU_2034168_0_0_3"/>
<accession>K9W784</accession>
<dbReference type="RefSeq" id="WP_015205421.1">
    <property type="nucleotide sequence ID" value="NC_019753.1"/>
</dbReference>
<proteinExistence type="predicted"/>
<reference evidence="1 2" key="1">
    <citation type="submission" date="2012-06" db="EMBL/GenBank/DDBJ databases">
        <title>Finished chromosome of genome of Crinalium epipsammum PCC 9333.</title>
        <authorList>
            <consortium name="US DOE Joint Genome Institute"/>
            <person name="Gugger M."/>
            <person name="Coursin T."/>
            <person name="Rippka R."/>
            <person name="Tandeau De Marsac N."/>
            <person name="Huntemann M."/>
            <person name="Wei C.-L."/>
            <person name="Han J."/>
            <person name="Detter J.C."/>
            <person name="Han C."/>
            <person name="Tapia R."/>
            <person name="Davenport K."/>
            <person name="Daligault H."/>
            <person name="Erkkila T."/>
            <person name="Gu W."/>
            <person name="Munk A.C.C."/>
            <person name="Teshima H."/>
            <person name="Xu Y."/>
            <person name="Chain P."/>
            <person name="Chen A."/>
            <person name="Krypides N."/>
            <person name="Mavromatis K."/>
            <person name="Markowitz V."/>
            <person name="Szeto E."/>
            <person name="Ivanova N."/>
            <person name="Mikhailova N."/>
            <person name="Ovchinnikova G."/>
            <person name="Pagani I."/>
            <person name="Pati A."/>
            <person name="Goodwin L."/>
            <person name="Peters L."/>
            <person name="Pitluck S."/>
            <person name="Woyke T."/>
            <person name="Kerfeld C."/>
        </authorList>
    </citation>
    <scope>NUCLEOTIDE SEQUENCE [LARGE SCALE GENOMIC DNA]</scope>
    <source>
        <strain evidence="1 2">PCC 9333</strain>
    </source>
</reference>
<gene>
    <name evidence="1" type="ORF">Cri9333_4550</name>
</gene>